<protein>
    <submittedName>
        <fullName evidence="1">Uncharacterized protein</fullName>
    </submittedName>
</protein>
<dbReference type="AlphaFoldDB" id="A0A0G1Z302"/>
<comment type="caution">
    <text evidence="1">The sequence shown here is derived from an EMBL/GenBank/DDBJ whole genome shotgun (WGS) entry which is preliminary data.</text>
</comment>
<proteinExistence type="predicted"/>
<name>A0A0G1Z302_9BACT</name>
<reference evidence="1 2" key="1">
    <citation type="journal article" date="2015" name="Nature">
        <title>rRNA introns, odd ribosomes, and small enigmatic genomes across a large radiation of phyla.</title>
        <authorList>
            <person name="Brown C.T."/>
            <person name="Hug L.A."/>
            <person name="Thomas B.C."/>
            <person name="Sharon I."/>
            <person name="Castelle C.J."/>
            <person name="Singh A."/>
            <person name="Wilkins M.J."/>
            <person name="Williams K.H."/>
            <person name="Banfield J.F."/>
        </authorList>
    </citation>
    <scope>NUCLEOTIDE SEQUENCE [LARGE SCALE GENOMIC DNA]</scope>
</reference>
<gene>
    <name evidence="1" type="ORF">UY48_C0004G0009</name>
</gene>
<dbReference type="EMBL" id="LCQD01000004">
    <property type="protein sequence ID" value="KKW13134.1"/>
    <property type="molecule type" value="Genomic_DNA"/>
</dbReference>
<dbReference type="Proteomes" id="UP000034588">
    <property type="component" value="Unassembled WGS sequence"/>
</dbReference>
<organism evidence="1 2">
    <name type="scientific">Candidatus Gottesmanbacteria bacterium GW2011_GWB1_49_7</name>
    <dbReference type="NCBI Taxonomy" id="1618448"/>
    <lineage>
        <taxon>Bacteria</taxon>
        <taxon>Candidatus Gottesmaniibacteriota</taxon>
    </lineage>
</organism>
<accession>A0A0G1Z302</accession>
<evidence type="ECO:0000313" key="1">
    <source>
        <dbReference type="EMBL" id="KKW13134.1"/>
    </source>
</evidence>
<evidence type="ECO:0000313" key="2">
    <source>
        <dbReference type="Proteomes" id="UP000034588"/>
    </source>
</evidence>
<sequence>MAPYYPYDPILGQNSGWSTLPNAFWEVGGRSVYLSDRFFGQGFLNLKVSGVFGWVENSRGLVTTTTTVDVKTNDTTITVADASTFFARDVIDLAGPTGSTPLRAIIESVNYTTNKFTVDVVSDPITVPLGSTVSTWGQVPSEIERVLAVWSYNILLAQLGLSSPIPVGRLKKESTDSYFYELYGPSENAYTGDVTGDPLMDSILDSFTAPANAGIV</sequence>